<evidence type="ECO:0000256" key="1">
    <source>
        <dbReference type="SAM" id="Phobius"/>
    </source>
</evidence>
<proteinExistence type="predicted"/>
<gene>
    <name evidence="2" type="ORF">RYX45_25135</name>
</gene>
<dbReference type="AlphaFoldDB" id="A0AAJ2U6F3"/>
<name>A0AAJ2U6F3_ALKPS</name>
<reference evidence="2" key="1">
    <citation type="submission" date="2023-10" db="EMBL/GenBank/DDBJ databases">
        <title>Screening of Alkalihalophilus pseudofirmusBZ-TG-HK211 and Its Alleviation of Salt Stress on Rapeseed Growth.</title>
        <authorList>
            <person name="Zhao B."/>
            <person name="Guo T."/>
        </authorList>
    </citation>
    <scope>NUCLEOTIDE SEQUENCE</scope>
    <source>
        <strain evidence="2">BZ-TG-HK211</strain>
    </source>
</reference>
<dbReference type="Proteomes" id="UP001285636">
    <property type="component" value="Unassembled WGS sequence"/>
</dbReference>
<protein>
    <submittedName>
        <fullName evidence="2">Polysaccharide biosynthesis C-terminal domain-containing protein</fullName>
    </submittedName>
</protein>
<feature type="transmembrane region" description="Helical" evidence="1">
    <location>
        <begin position="49"/>
        <end position="65"/>
    </location>
</feature>
<keyword evidence="1" id="KW-0812">Transmembrane</keyword>
<feature type="non-terminal residue" evidence="2">
    <location>
        <position position="67"/>
    </location>
</feature>
<accession>A0AAJ2U6F3</accession>
<keyword evidence="1" id="KW-1133">Transmembrane helix</keyword>
<evidence type="ECO:0000313" key="2">
    <source>
        <dbReference type="EMBL" id="MDV2888451.1"/>
    </source>
</evidence>
<evidence type="ECO:0000313" key="3">
    <source>
        <dbReference type="Proteomes" id="UP001285636"/>
    </source>
</evidence>
<feature type="transmembrane region" description="Helical" evidence="1">
    <location>
        <begin position="6"/>
        <end position="37"/>
    </location>
</feature>
<keyword evidence="1" id="KW-0472">Membrane</keyword>
<dbReference type="EMBL" id="JAWJAY010001482">
    <property type="protein sequence ID" value="MDV2888451.1"/>
    <property type="molecule type" value="Genomic_DNA"/>
</dbReference>
<sequence length="67" mass="7161">MFPVKYLLNIVFVPLYGIMGAAVSSLISLAIAAALLIIRLKKLLNAPILALRFLGIVCTAAVLMMCV</sequence>
<organism evidence="2 3">
    <name type="scientific">Alkalihalophilus pseudofirmus</name>
    <name type="common">Bacillus pseudofirmus</name>
    <dbReference type="NCBI Taxonomy" id="79885"/>
    <lineage>
        <taxon>Bacteria</taxon>
        <taxon>Bacillati</taxon>
        <taxon>Bacillota</taxon>
        <taxon>Bacilli</taxon>
        <taxon>Bacillales</taxon>
        <taxon>Bacillaceae</taxon>
        <taxon>Alkalihalophilus</taxon>
    </lineage>
</organism>
<comment type="caution">
    <text evidence="2">The sequence shown here is derived from an EMBL/GenBank/DDBJ whole genome shotgun (WGS) entry which is preliminary data.</text>
</comment>